<evidence type="ECO:0000256" key="1">
    <source>
        <dbReference type="ARBA" id="ARBA00022630"/>
    </source>
</evidence>
<dbReference type="GO" id="GO:0016491">
    <property type="term" value="F:oxidoreductase activity"/>
    <property type="evidence" value="ECO:0007669"/>
    <property type="project" value="UniProtKB-KW"/>
</dbReference>
<dbReference type="PANTHER" id="PTHR23026:SF90">
    <property type="entry name" value="IODOTYROSINE DEIODINASE 1"/>
    <property type="match status" value="1"/>
</dbReference>
<name>A0AAC8Q0T1_9BACT</name>
<evidence type="ECO:0000313" key="6">
    <source>
        <dbReference type="EMBL" id="AKI98888.1"/>
    </source>
</evidence>
<proteinExistence type="predicted"/>
<keyword evidence="9" id="KW-1185">Reference proteome</keyword>
<dbReference type="CDD" id="cd02144">
    <property type="entry name" value="iodotyrosine_dehalogenase"/>
    <property type="match status" value="1"/>
</dbReference>
<keyword evidence="1" id="KW-0285">Flavoprotein</keyword>
<feature type="domain" description="Nitroreductase" evidence="5">
    <location>
        <begin position="34"/>
        <end position="205"/>
    </location>
</feature>
<evidence type="ECO:0000259" key="5">
    <source>
        <dbReference type="Pfam" id="PF00881"/>
    </source>
</evidence>
<dbReference type="Proteomes" id="UP000035579">
    <property type="component" value="Chromosome"/>
</dbReference>
<dbReference type="PANTHER" id="PTHR23026">
    <property type="entry name" value="NADPH NITROREDUCTASE"/>
    <property type="match status" value="1"/>
</dbReference>
<protein>
    <submittedName>
        <fullName evidence="6 7">Nitroreductase</fullName>
    </submittedName>
</protein>
<dbReference type="KEGG" id="age:AA314_00515"/>
<dbReference type="InterPro" id="IPR000415">
    <property type="entry name" value="Nitroreductase-like"/>
</dbReference>
<keyword evidence="2" id="KW-0288">FMN</keyword>
<gene>
    <name evidence="6" type="ORF">AA314_00515</name>
    <name evidence="7" type="ORF">ATI61_106275</name>
</gene>
<dbReference type="Proteomes" id="UP000256345">
    <property type="component" value="Unassembled WGS sequence"/>
</dbReference>
<dbReference type="RefSeq" id="WP_047854133.1">
    <property type="nucleotide sequence ID" value="NZ_CP011509.1"/>
</dbReference>
<evidence type="ECO:0000256" key="3">
    <source>
        <dbReference type="ARBA" id="ARBA00023002"/>
    </source>
</evidence>
<keyword evidence="3" id="KW-0560">Oxidoreductase</keyword>
<dbReference type="Pfam" id="PF00881">
    <property type="entry name" value="Nitroreductase"/>
    <property type="match status" value="1"/>
</dbReference>
<dbReference type="EMBL" id="QUMU01000006">
    <property type="protein sequence ID" value="REG30805.1"/>
    <property type="molecule type" value="Genomic_DNA"/>
</dbReference>
<dbReference type="EMBL" id="CP011509">
    <property type="protein sequence ID" value="AKI98888.1"/>
    <property type="molecule type" value="Genomic_DNA"/>
</dbReference>
<evidence type="ECO:0000313" key="9">
    <source>
        <dbReference type="Proteomes" id="UP000256345"/>
    </source>
</evidence>
<reference evidence="7 9" key="2">
    <citation type="submission" date="2018-08" db="EMBL/GenBank/DDBJ databases">
        <title>Genomic Encyclopedia of Archaeal and Bacterial Type Strains, Phase II (KMG-II): from individual species to whole genera.</title>
        <authorList>
            <person name="Goeker M."/>
        </authorList>
    </citation>
    <scope>NUCLEOTIDE SEQUENCE [LARGE SCALE GENOMIC DNA]</scope>
    <source>
        <strain evidence="7 9">DSM 2261</strain>
    </source>
</reference>
<accession>A0AAC8Q0T1</accession>
<evidence type="ECO:0000313" key="8">
    <source>
        <dbReference type="Proteomes" id="UP000035579"/>
    </source>
</evidence>
<evidence type="ECO:0000256" key="4">
    <source>
        <dbReference type="SAM" id="MobiDB-lite"/>
    </source>
</evidence>
<feature type="region of interest" description="Disordered" evidence="4">
    <location>
        <begin position="1"/>
        <end position="43"/>
    </location>
</feature>
<dbReference type="InterPro" id="IPR050627">
    <property type="entry name" value="Nitroreductase/BluB"/>
</dbReference>
<dbReference type="InterPro" id="IPR029479">
    <property type="entry name" value="Nitroreductase"/>
</dbReference>
<dbReference type="AlphaFoldDB" id="A0AAC8Q0T1"/>
<feature type="compositionally biased region" description="Basic and acidic residues" evidence="4">
    <location>
        <begin position="17"/>
        <end position="42"/>
    </location>
</feature>
<organism evidence="6 8">
    <name type="scientific">Archangium gephyra</name>
    <dbReference type="NCBI Taxonomy" id="48"/>
    <lineage>
        <taxon>Bacteria</taxon>
        <taxon>Pseudomonadati</taxon>
        <taxon>Myxococcota</taxon>
        <taxon>Myxococcia</taxon>
        <taxon>Myxococcales</taxon>
        <taxon>Cystobacterineae</taxon>
        <taxon>Archangiaceae</taxon>
        <taxon>Archangium</taxon>
    </lineage>
</organism>
<reference evidence="6 8" key="1">
    <citation type="submission" date="2015-05" db="EMBL/GenBank/DDBJ databases">
        <title>Genome assembly of Archangium gephyra DSM 2261.</title>
        <authorList>
            <person name="Sharma G."/>
            <person name="Subramanian S."/>
        </authorList>
    </citation>
    <scope>NUCLEOTIDE SEQUENCE [LARGE SCALE GENOMIC DNA]</scope>
    <source>
        <strain evidence="6 8">DSM 2261</strain>
    </source>
</reference>
<dbReference type="SUPFAM" id="SSF55469">
    <property type="entry name" value="FMN-dependent nitroreductase-like"/>
    <property type="match status" value="1"/>
</dbReference>
<dbReference type="Gene3D" id="3.40.109.10">
    <property type="entry name" value="NADH Oxidase"/>
    <property type="match status" value="1"/>
</dbReference>
<evidence type="ECO:0000256" key="2">
    <source>
        <dbReference type="ARBA" id="ARBA00022643"/>
    </source>
</evidence>
<evidence type="ECO:0000313" key="7">
    <source>
        <dbReference type="EMBL" id="REG30805.1"/>
    </source>
</evidence>
<sequence>MSEKSHPSIPLDWPRLSPEESQRRSRAFRESMDRRRSVRDFSSEPIPPGVLEDAIACAAHAPSGANQQPWTFVVITDPALKARLREAAEAEERESYARRMSEEWLEALVPLGTDWHKPHFTDAPAIIVVFAQLHGVKELPDGTRKKVKHYYVPESVGIAVGFLIAALTQAGVATLTHTPSPMGFLREVLGRPENEKAFAVLPVGYPAEGARVPDIRKKPLDEVLVRR</sequence>